<evidence type="ECO:0000313" key="6">
    <source>
        <dbReference type="Proteomes" id="UP000515237"/>
    </source>
</evidence>
<dbReference type="InterPro" id="IPR013611">
    <property type="entry name" value="Transp-assoc_OB_typ2"/>
</dbReference>
<dbReference type="InterPro" id="IPR003593">
    <property type="entry name" value="AAA+_ATPase"/>
</dbReference>
<dbReference type="Gene3D" id="3.40.50.300">
    <property type="entry name" value="P-loop containing nucleotide triphosphate hydrolases"/>
    <property type="match status" value="1"/>
</dbReference>
<reference evidence="5 6" key="1">
    <citation type="journal article" date="2018" name="Int. J. Syst. Evol. Microbiol.">
        <title>Adhaeribacter swui sp. nov., isolated from wet mud.</title>
        <authorList>
            <person name="Kim D.U."/>
            <person name="Kim K.W."/>
            <person name="Kang M.S."/>
            <person name="Kim J.Y."/>
            <person name="Jang J.H."/>
            <person name="Kim M.K."/>
        </authorList>
    </citation>
    <scope>NUCLEOTIDE SEQUENCE [LARGE SCALE GENOMIC DNA]</scope>
    <source>
        <strain evidence="5 6">KCTC 52873</strain>
    </source>
</reference>
<protein>
    <submittedName>
        <fullName evidence="5">ABC transporter ATP-binding protein</fullName>
    </submittedName>
</protein>
<keyword evidence="2" id="KW-0547">Nucleotide-binding</keyword>
<evidence type="ECO:0000259" key="4">
    <source>
        <dbReference type="PROSITE" id="PS50893"/>
    </source>
</evidence>
<gene>
    <name evidence="5" type="ORF">HUW51_23495</name>
</gene>
<dbReference type="InterPro" id="IPR027417">
    <property type="entry name" value="P-loop_NTPase"/>
</dbReference>
<name>A0A7G7GEE3_9BACT</name>
<sequence>MPEKASAVSSEFLQVSRISLLETGHQVLQDISFTQAEFSKLAIAGETGSGKSTLLQTIAGLVQPSSGEVRFAQKRVKGPQEHLIPGHPGIAYLSQQFELPQFLRVEQILQYANKLEPKIVEKLYEVCRISHLLSRRTDHLSGGERQRIALARLVLSSPRLLLLDEPFSNLDVMHKNILKKVIADITELLKISCILISHDPLDTLPWADEIMIMQAGKLIQQGTPAQIYQQPVNAYAAGLFGKYNLIPAAKAQVFAETLGLQSRSRKKLLLRPEEFKISSDLKGVGVAAEVKKVAYYGSYYELEVTALKTDLTIKAESADFNVGDSIQITLAPEAGWYI</sequence>
<organism evidence="5 6">
    <name type="scientific">Adhaeribacter swui</name>
    <dbReference type="NCBI Taxonomy" id="2086471"/>
    <lineage>
        <taxon>Bacteria</taxon>
        <taxon>Pseudomonadati</taxon>
        <taxon>Bacteroidota</taxon>
        <taxon>Cytophagia</taxon>
        <taxon>Cytophagales</taxon>
        <taxon>Hymenobacteraceae</taxon>
        <taxon>Adhaeribacter</taxon>
    </lineage>
</organism>
<evidence type="ECO:0000256" key="3">
    <source>
        <dbReference type="ARBA" id="ARBA00022840"/>
    </source>
</evidence>
<dbReference type="PANTHER" id="PTHR42781:SF4">
    <property type="entry name" value="SPERMIDINE_PUTRESCINE IMPORT ATP-BINDING PROTEIN POTA"/>
    <property type="match status" value="1"/>
</dbReference>
<dbReference type="PANTHER" id="PTHR42781">
    <property type="entry name" value="SPERMIDINE/PUTRESCINE IMPORT ATP-BINDING PROTEIN POTA"/>
    <property type="match status" value="1"/>
</dbReference>
<dbReference type="AlphaFoldDB" id="A0A7G7GEE3"/>
<evidence type="ECO:0000256" key="1">
    <source>
        <dbReference type="ARBA" id="ARBA00022448"/>
    </source>
</evidence>
<dbReference type="RefSeq" id="WP_185272019.1">
    <property type="nucleotide sequence ID" value="NZ_CP055156.1"/>
</dbReference>
<dbReference type="GO" id="GO:0016887">
    <property type="term" value="F:ATP hydrolysis activity"/>
    <property type="evidence" value="ECO:0007669"/>
    <property type="project" value="InterPro"/>
</dbReference>
<dbReference type="InterPro" id="IPR050093">
    <property type="entry name" value="ABC_SmlMolc_Importer"/>
</dbReference>
<accession>A0A7G7GEE3</accession>
<dbReference type="PROSITE" id="PS00211">
    <property type="entry name" value="ABC_TRANSPORTER_1"/>
    <property type="match status" value="1"/>
</dbReference>
<feature type="domain" description="ABC transporter" evidence="4">
    <location>
        <begin position="13"/>
        <end position="240"/>
    </location>
</feature>
<dbReference type="GO" id="GO:0022857">
    <property type="term" value="F:transmembrane transporter activity"/>
    <property type="evidence" value="ECO:0007669"/>
    <property type="project" value="InterPro"/>
</dbReference>
<keyword evidence="3 5" id="KW-0067">ATP-binding</keyword>
<keyword evidence="6" id="KW-1185">Reference proteome</keyword>
<dbReference type="Proteomes" id="UP000515237">
    <property type="component" value="Chromosome"/>
</dbReference>
<dbReference type="InterPro" id="IPR008995">
    <property type="entry name" value="Mo/tungstate-bd_C_term_dom"/>
</dbReference>
<dbReference type="KEGG" id="aswu:HUW51_23495"/>
<dbReference type="InterPro" id="IPR017871">
    <property type="entry name" value="ABC_transporter-like_CS"/>
</dbReference>
<dbReference type="Pfam" id="PF08402">
    <property type="entry name" value="TOBE_2"/>
    <property type="match status" value="1"/>
</dbReference>
<dbReference type="SUPFAM" id="SSF52540">
    <property type="entry name" value="P-loop containing nucleoside triphosphate hydrolases"/>
    <property type="match status" value="1"/>
</dbReference>
<dbReference type="PROSITE" id="PS50893">
    <property type="entry name" value="ABC_TRANSPORTER_2"/>
    <property type="match status" value="1"/>
</dbReference>
<evidence type="ECO:0000256" key="2">
    <source>
        <dbReference type="ARBA" id="ARBA00022741"/>
    </source>
</evidence>
<dbReference type="GO" id="GO:0043190">
    <property type="term" value="C:ATP-binding cassette (ABC) transporter complex"/>
    <property type="evidence" value="ECO:0007669"/>
    <property type="project" value="InterPro"/>
</dbReference>
<keyword evidence="1" id="KW-0813">Transport</keyword>
<dbReference type="InterPro" id="IPR003439">
    <property type="entry name" value="ABC_transporter-like_ATP-bd"/>
</dbReference>
<dbReference type="Pfam" id="PF00005">
    <property type="entry name" value="ABC_tran"/>
    <property type="match status" value="1"/>
</dbReference>
<evidence type="ECO:0000313" key="5">
    <source>
        <dbReference type="EMBL" id="QNF35527.1"/>
    </source>
</evidence>
<dbReference type="SUPFAM" id="SSF50331">
    <property type="entry name" value="MOP-like"/>
    <property type="match status" value="1"/>
</dbReference>
<proteinExistence type="predicted"/>
<dbReference type="SMART" id="SM00382">
    <property type="entry name" value="AAA"/>
    <property type="match status" value="1"/>
</dbReference>
<dbReference type="EMBL" id="CP055156">
    <property type="protein sequence ID" value="QNF35527.1"/>
    <property type="molecule type" value="Genomic_DNA"/>
</dbReference>
<dbReference type="GO" id="GO:0005524">
    <property type="term" value="F:ATP binding"/>
    <property type="evidence" value="ECO:0007669"/>
    <property type="project" value="UniProtKB-KW"/>
</dbReference>